<dbReference type="Proteomes" id="UP000515811">
    <property type="component" value="Chromosome"/>
</dbReference>
<dbReference type="KEGG" id="drg:H9K76_22350"/>
<dbReference type="InterPro" id="IPR026442">
    <property type="entry name" value="IPTL_CTERM"/>
</dbReference>
<keyword evidence="5" id="KW-1185">Reference proteome</keyword>
<evidence type="ECO:0000256" key="1">
    <source>
        <dbReference type="SAM" id="MobiDB-lite"/>
    </source>
</evidence>
<evidence type="ECO:0000256" key="2">
    <source>
        <dbReference type="SAM" id="Phobius"/>
    </source>
</evidence>
<evidence type="ECO:0000313" key="5">
    <source>
        <dbReference type="Proteomes" id="UP000515811"/>
    </source>
</evidence>
<sequence>MGTGGAAGAPGLPGSVRMSFTVDQTPPTTPAVATPVPTLGEWTLALLSTVLAGFAALRLGRRRLN</sequence>
<dbReference type="Pfam" id="PF18203">
    <property type="entry name" value="IPTL-CTERM"/>
    <property type="match status" value="1"/>
</dbReference>
<protein>
    <submittedName>
        <fullName evidence="4">IPTL-CTERM sorting domain-containing protein</fullName>
    </submittedName>
</protein>
<feature type="region of interest" description="Disordered" evidence="1">
    <location>
        <begin position="1"/>
        <end position="34"/>
    </location>
</feature>
<keyword evidence="2" id="KW-1133">Transmembrane helix</keyword>
<evidence type="ECO:0000313" key="4">
    <source>
        <dbReference type="EMBL" id="QNN57169.1"/>
    </source>
</evidence>
<dbReference type="NCBIfam" id="TIGR04174">
    <property type="entry name" value="IPTL_CTERM"/>
    <property type="match status" value="1"/>
</dbReference>
<gene>
    <name evidence="4" type="ORF">H9K76_22350</name>
</gene>
<keyword evidence="2" id="KW-0812">Transmembrane</keyword>
<accession>A0A7G9RNJ4</accession>
<proteinExistence type="predicted"/>
<name>A0A7G9RNJ4_9BURK</name>
<dbReference type="RefSeq" id="WP_187597434.1">
    <property type="nucleotide sequence ID" value="NZ_CP060714.1"/>
</dbReference>
<keyword evidence="2" id="KW-0472">Membrane</keyword>
<organism evidence="4 5">
    <name type="scientific">Diaphorobacter ruginosibacter</name>
    <dbReference type="NCBI Taxonomy" id="1715720"/>
    <lineage>
        <taxon>Bacteria</taxon>
        <taxon>Pseudomonadati</taxon>
        <taxon>Pseudomonadota</taxon>
        <taxon>Betaproteobacteria</taxon>
        <taxon>Burkholderiales</taxon>
        <taxon>Comamonadaceae</taxon>
        <taxon>Diaphorobacter</taxon>
    </lineage>
</organism>
<reference evidence="4 5" key="1">
    <citation type="submission" date="2020-08" db="EMBL/GenBank/DDBJ databases">
        <title>Genome sequence of Diaphorobacter ruginosibacter DSM 27467T.</title>
        <authorList>
            <person name="Hyun D.-W."/>
            <person name="Bae J.-W."/>
        </authorList>
    </citation>
    <scope>NUCLEOTIDE SEQUENCE [LARGE SCALE GENOMIC DNA]</scope>
    <source>
        <strain evidence="4 5">DSM 27467</strain>
    </source>
</reference>
<dbReference type="EMBL" id="CP060714">
    <property type="protein sequence ID" value="QNN57169.1"/>
    <property type="molecule type" value="Genomic_DNA"/>
</dbReference>
<feature type="transmembrane region" description="Helical" evidence="2">
    <location>
        <begin position="42"/>
        <end position="60"/>
    </location>
</feature>
<dbReference type="AlphaFoldDB" id="A0A7G9RNJ4"/>
<evidence type="ECO:0000259" key="3">
    <source>
        <dbReference type="Pfam" id="PF18203"/>
    </source>
</evidence>
<feature type="domain" description="IPTL-CTERM protein sorting" evidence="3">
    <location>
        <begin position="34"/>
        <end position="63"/>
    </location>
</feature>